<dbReference type="KEGG" id="saqi:AXG55_12395"/>
<dbReference type="InterPro" id="IPR027417">
    <property type="entry name" value="P-loop_NTPase"/>
</dbReference>
<dbReference type="Gene3D" id="3.40.50.300">
    <property type="entry name" value="P-loop containing nucleotide triphosphate hydrolases"/>
    <property type="match status" value="1"/>
</dbReference>
<keyword evidence="2" id="KW-0813">Transport</keyword>
<dbReference type="GO" id="GO:0016887">
    <property type="term" value="F:ATP hydrolysis activity"/>
    <property type="evidence" value="ECO:0007669"/>
    <property type="project" value="InterPro"/>
</dbReference>
<dbReference type="GO" id="GO:0005524">
    <property type="term" value="F:ATP binding"/>
    <property type="evidence" value="ECO:0007669"/>
    <property type="project" value="UniProtKB-KW"/>
</dbReference>
<dbReference type="SMART" id="SM00382">
    <property type="entry name" value="AAA"/>
    <property type="match status" value="1"/>
</dbReference>
<keyword evidence="4" id="KW-0067">ATP-binding</keyword>
<protein>
    <recommendedName>
        <fullName evidence="5">ABC transporter domain-containing protein</fullName>
    </recommendedName>
</protein>
<dbReference type="CDD" id="cd03230">
    <property type="entry name" value="ABC_DR_subfamily_A"/>
    <property type="match status" value="1"/>
</dbReference>
<reference evidence="6 7" key="1">
    <citation type="submission" date="2016-10" db="EMBL/GenBank/DDBJ databases">
        <title>Silvanigrella aquatica sp. nov., isolated from a freshwater lake located in the Black Forest, Germany, description of Silvanigrellaceae fam. nov., Silvanigrellales ord. nov., reclassification of the order Bdellovibrionales in the class Oligoflexia, reclassification of the families Bacteriovoracaceae and Halobacteriovoraceae in the new order Bacteriovoracales ord. nov., and reclassification of the family Pseudobacteriovoracaceae in the order Oligoflexiales.</title>
        <authorList>
            <person name="Hahn M.W."/>
            <person name="Schmidt J."/>
            <person name="Koll U."/>
            <person name="Rohde M."/>
            <person name="Verbag S."/>
            <person name="Pitt A."/>
            <person name="Nakai R."/>
            <person name="Naganuma T."/>
            <person name="Lang E."/>
        </authorList>
    </citation>
    <scope>NUCLEOTIDE SEQUENCE [LARGE SCALE GENOMIC DNA]</scope>
    <source>
        <strain evidence="6 7">MWH-Nonnen-W8red</strain>
    </source>
</reference>
<evidence type="ECO:0000256" key="2">
    <source>
        <dbReference type="ARBA" id="ARBA00022448"/>
    </source>
</evidence>
<evidence type="ECO:0000256" key="3">
    <source>
        <dbReference type="ARBA" id="ARBA00022741"/>
    </source>
</evidence>
<dbReference type="AlphaFoldDB" id="A0A1L4D384"/>
<proteinExistence type="inferred from homology"/>
<comment type="similarity">
    <text evidence="1">Belongs to the ABC transporter superfamily.</text>
</comment>
<organism evidence="6 7">
    <name type="scientific">Silvanigrella aquatica</name>
    <dbReference type="NCBI Taxonomy" id="1915309"/>
    <lineage>
        <taxon>Bacteria</taxon>
        <taxon>Pseudomonadati</taxon>
        <taxon>Bdellovibrionota</taxon>
        <taxon>Oligoflexia</taxon>
        <taxon>Silvanigrellales</taxon>
        <taxon>Silvanigrellaceae</taxon>
        <taxon>Silvanigrella</taxon>
    </lineage>
</organism>
<feature type="domain" description="ABC transporter" evidence="5">
    <location>
        <begin position="2"/>
        <end position="231"/>
    </location>
</feature>
<evidence type="ECO:0000313" key="7">
    <source>
        <dbReference type="Proteomes" id="UP000184731"/>
    </source>
</evidence>
<name>A0A1L4D384_9BACT</name>
<dbReference type="InterPro" id="IPR003439">
    <property type="entry name" value="ABC_transporter-like_ATP-bd"/>
</dbReference>
<dbReference type="PROSITE" id="PS50893">
    <property type="entry name" value="ABC_TRANSPORTER_2"/>
    <property type="match status" value="1"/>
</dbReference>
<dbReference type="Proteomes" id="UP000184731">
    <property type="component" value="Chromosome"/>
</dbReference>
<evidence type="ECO:0000313" key="6">
    <source>
        <dbReference type="EMBL" id="APJ04659.1"/>
    </source>
</evidence>
<dbReference type="OrthoDB" id="5289391at2"/>
<dbReference type="InterPro" id="IPR003593">
    <property type="entry name" value="AAA+_ATPase"/>
</dbReference>
<accession>A0A1L4D384</accession>
<evidence type="ECO:0000256" key="4">
    <source>
        <dbReference type="ARBA" id="ARBA00022840"/>
    </source>
</evidence>
<evidence type="ECO:0000256" key="1">
    <source>
        <dbReference type="ARBA" id="ARBA00005417"/>
    </source>
</evidence>
<sequence>MIEVNGLVKLFGDRKVLHNLNFTVGSGRICGFLGPNGSGKSTTMDILAGLLGPSSGTAKVCGFDVVTQSKDVKANVGYLPDNPPLYKEMKVKEFVHYVAKLRGNSSQDRNRDVDWVLNECDVADVANRIIGNLSKGYRQRVALCAALVHKPKVLILDEPTEGLDPNQILHIRKLIKKLSEERTVILSSHILSEVQATCDEVVIINHGHIAAKTSIQNNVDKPLFYLYTFASKADNALHWFQQRNYVLSAKSLSQKNNSILVEFGKEFWSDNSGVNIANVTEQIVQQNFPLIGIEEKKEGLEELFFEVIRSQPGQHQIQLSPSGELL</sequence>
<evidence type="ECO:0000259" key="5">
    <source>
        <dbReference type="PROSITE" id="PS50893"/>
    </source>
</evidence>
<dbReference type="RefSeq" id="WP_148698413.1">
    <property type="nucleotide sequence ID" value="NZ_CP017834.1"/>
</dbReference>
<dbReference type="STRING" id="1915309.AXG55_12395"/>
<keyword evidence="3" id="KW-0547">Nucleotide-binding</keyword>
<dbReference type="Pfam" id="PF00005">
    <property type="entry name" value="ABC_tran"/>
    <property type="match status" value="1"/>
</dbReference>
<dbReference type="PANTHER" id="PTHR43335:SF4">
    <property type="entry name" value="ABC TRANSPORTER, ATP-BINDING PROTEIN"/>
    <property type="match status" value="1"/>
</dbReference>
<dbReference type="SUPFAM" id="SSF52540">
    <property type="entry name" value="P-loop containing nucleoside triphosphate hydrolases"/>
    <property type="match status" value="1"/>
</dbReference>
<gene>
    <name evidence="6" type="ORF">AXG55_12395</name>
</gene>
<keyword evidence="7" id="KW-1185">Reference proteome</keyword>
<dbReference type="PANTHER" id="PTHR43335">
    <property type="entry name" value="ABC TRANSPORTER, ATP-BINDING PROTEIN"/>
    <property type="match status" value="1"/>
</dbReference>
<dbReference type="EMBL" id="CP017834">
    <property type="protein sequence ID" value="APJ04659.1"/>
    <property type="molecule type" value="Genomic_DNA"/>
</dbReference>